<dbReference type="Gene3D" id="1.10.268.10">
    <property type="entry name" value="Topoisomerase, domain 3"/>
    <property type="match status" value="1"/>
</dbReference>
<keyword evidence="5" id="KW-0238">DNA-binding</keyword>
<dbReference type="InterPro" id="IPR013760">
    <property type="entry name" value="Topo_IIA-like_dom_sf"/>
</dbReference>
<evidence type="ECO:0000256" key="3">
    <source>
        <dbReference type="ARBA" id="ARBA00012895"/>
    </source>
</evidence>
<proteinExistence type="inferred from homology"/>
<dbReference type="PROSITE" id="PS52040">
    <property type="entry name" value="TOPO_IIA"/>
    <property type="match status" value="1"/>
</dbReference>
<dbReference type="InterPro" id="IPR050220">
    <property type="entry name" value="Type_II_DNA_Topoisomerases"/>
</dbReference>
<evidence type="ECO:0000259" key="7">
    <source>
        <dbReference type="PROSITE" id="PS52040"/>
    </source>
</evidence>
<dbReference type="InterPro" id="IPR006691">
    <property type="entry name" value="GyrA/parC_rep"/>
</dbReference>
<comment type="catalytic activity">
    <reaction evidence="1">
        <text>ATP-dependent breakage, passage and rejoining of double-stranded DNA.</text>
        <dbReference type="EC" id="5.6.2.2"/>
    </reaction>
</comment>
<keyword evidence="4" id="KW-0799">Topoisomerase</keyword>
<dbReference type="SUPFAM" id="SSF101904">
    <property type="entry name" value="GyrA/ParC C-terminal domain-like"/>
    <property type="match status" value="1"/>
</dbReference>
<dbReference type="InterPro" id="IPR002205">
    <property type="entry name" value="Topo_IIA_dom_A"/>
</dbReference>
<dbReference type="EC" id="5.6.2.2" evidence="3"/>
<dbReference type="FunFam" id="1.10.268.10:FF:000001">
    <property type="entry name" value="DNA gyrase subunit A"/>
    <property type="match status" value="1"/>
</dbReference>
<dbReference type="InterPro" id="IPR013757">
    <property type="entry name" value="Topo_IIA_A_a_sf"/>
</dbReference>
<dbReference type="Gene3D" id="3.30.1360.40">
    <property type="match status" value="1"/>
</dbReference>
<dbReference type="Pfam" id="PF00521">
    <property type="entry name" value="DNA_topoisoIV"/>
    <property type="match status" value="1"/>
</dbReference>
<dbReference type="PANTHER" id="PTHR43493:SF5">
    <property type="entry name" value="DNA GYRASE SUBUNIT A, CHLOROPLASTIC_MITOCHONDRIAL"/>
    <property type="match status" value="1"/>
</dbReference>
<organism evidence="8">
    <name type="scientific">marine sediment metagenome</name>
    <dbReference type="NCBI Taxonomy" id="412755"/>
    <lineage>
        <taxon>unclassified sequences</taxon>
        <taxon>metagenomes</taxon>
        <taxon>ecological metagenomes</taxon>
    </lineage>
</organism>
<name>X0SZD2_9ZZZZ</name>
<evidence type="ECO:0000256" key="1">
    <source>
        <dbReference type="ARBA" id="ARBA00000185"/>
    </source>
</evidence>
<evidence type="ECO:0000313" key="8">
    <source>
        <dbReference type="EMBL" id="GAF80461.1"/>
    </source>
</evidence>
<dbReference type="FunFam" id="3.30.1360.40:FF:000002">
    <property type="entry name" value="DNA gyrase subunit A"/>
    <property type="match status" value="1"/>
</dbReference>
<accession>X0SZD2</accession>
<evidence type="ECO:0000256" key="6">
    <source>
        <dbReference type="ARBA" id="ARBA00023235"/>
    </source>
</evidence>
<feature type="domain" description="Topo IIA-type catalytic" evidence="7">
    <location>
        <begin position="1"/>
        <end position="293"/>
    </location>
</feature>
<comment type="caution">
    <text evidence="8">The sequence shown here is derived from an EMBL/GenBank/DDBJ whole genome shotgun (WGS) entry which is preliminary data.</text>
</comment>
<dbReference type="Gene3D" id="2.120.10.90">
    <property type="entry name" value="DNA gyrase/topoisomerase IV, subunit A, C-terminal"/>
    <property type="match status" value="1"/>
</dbReference>
<comment type="similarity">
    <text evidence="2">Belongs to the type II topoisomerase GyrA/ParC subunit family.</text>
</comment>
<feature type="non-terminal residue" evidence="8">
    <location>
        <position position="398"/>
    </location>
</feature>
<dbReference type="AlphaFoldDB" id="X0SZD2"/>
<dbReference type="EMBL" id="BARS01007250">
    <property type="protein sequence ID" value="GAF80461.1"/>
    <property type="molecule type" value="Genomic_DNA"/>
</dbReference>
<dbReference type="SUPFAM" id="SSF56719">
    <property type="entry name" value="Type II DNA topoisomerase"/>
    <property type="match status" value="1"/>
</dbReference>
<gene>
    <name evidence="8" type="ORF">S01H1_13990</name>
</gene>
<dbReference type="GO" id="GO:0003677">
    <property type="term" value="F:DNA binding"/>
    <property type="evidence" value="ECO:0007669"/>
    <property type="project" value="UniProtKB-KW"/>
</dbReference>
<sequence>MRKQPSDGERGQGPLYEKQDAIKAAYEGKGRIIMRACTHTEEMAKSGRQQIIITELPYQVNKATLVEKIASLTKGRRIDGIADLRDESDRHGIRVVIELKREGQARQVLNSLYKHTAMQSTFAVNMLALVDGQPRTVGLKRILDCFINHRREVIRRRSLFELKKAQEREHILQGLLVALDHMDQVIQTIRRSQSAEKAKERLMRAPFRLSDRQAQAVLDMQLRRLARLERQKIQDEYTEIIKQIAYLEDLLANPLKIDYLIKEETLQLKKKYGNERRTQIIGQEAVDFSEEDLIPHQEMVVTLSTRGYIKRVPLEIYRAQGRGGRGKIGVAKREGDAVRHIMVADTHQSLLFFTNRGRVYQVKTYELPDESRQARGIPLINIIYLESDDRVTAVVMTN</sequence>
<dbReference type="GO" id="GO:0005737">
    <property type="term" value="C:cytoplasm"/>
    <property type="evidence" value="ECO:0007669"/>
    <property type="project" value="TreeGrafter"/>
</dbReference>
<reference evidence="8" key="1">
    <citation type="journal article" date="2014" name="Front. Microbiol.">
        <title>High frequency of phylogenetically diverse reductive dehalogenase-homologous genes in deep subseafloor sedimentary metagenomes.</title>
        <authorList>
            <person name="Kawai M."/>
            <person name="Futagami T."/>
            <person name="Toyoda A."/>
            <person name="Takaki Y."/>
            <person name="Nishi S."/>
            <person name="Hori S."/>
            <person name="Arai W."/>
            <person name="Tsubouchi T."/>
            <person name="Morono Y."/>
            <person name="Uchiyama I."/>
            <person name="Ito T."/>
            <person name="Fujiyama A."/>
            <person name="Inagaki F."/>
            <person name="Takami H."/>
        </authorList>
    </citation>
    <scope>NUCLEOTIDE SEQUENCE</scope>
    <source>
        <strain evidence="8">Expedition CK06-06</strain>
    </source>
</reference>
<dbReference type="GO" id="GO:0003918">
    <property type="term" value="F:DNA topoisomerase type II (double strand cut, ATP-hydrolyzing) activity"/>
    <property type="evidence" value="ECO:0007669"/>
    <property type="project" value="UniProtKB-EC"/>
</dbReference>
<dbReference type="GO" id="GO:0009330">
    <property type="term" value="C:DNA topoisomerase type II (double strand cut, ATP-hydrolyzing) complex"/>
    <property type="evidence" value="ECO:0007669"/>
    <property type="project" value="TreeGrafter"/>
</dbReference>
<dbReference type="PANTHER" id="PTHR43493">
    <property type="entry name" value="DNA GYRASE/TOPOISOMERASE SUBUNIT A"/>
    <property type="match status" value="1"/>
</dbReference>
<keyword evidence="6" id="KW-0413">Isomerase</keyword>
<protein>
    <recommendedName>
        <fullName evidence="3">DNA topoisomerase (ATP-hydrolyzing)</fullName>
        <ecNumber evidence="3">5.6.2.2</ecNumber>
    </recommendedName>
</protein>
<dbReference type="GO" id="GO:0005524">
    <property type="term" value="F:ATP binding"/>
    <property type="evidence" value="ECO:0007669"/>
    <property type="project" value="InterPro"/>
</dbReference>
<dbReference type="SMART" id="SM00434">
    <property type="entry name" value="TOP4c"/>
    <property type="match status" value="1"/>
</dbReference>
<dbReference type="Gene3D" id="3.90.199.10">
    <property type="entry name" value="Topoisomerase II, domain 5"/>
    <property type="match status" value="1"/>
</dbReference>
<dbReference type="Pfam" id="PF03989">
    <property type="entry name" value="DNA_gyraseA_C"/>
    <property type="match status" value="2"/>
</dbReference>
<dbReference type="GO" id="GO:0006265">
    <property type="term" value="P:DNA topological change"/>
    <property type="evidence" value="ECO:0007669"/>
    <property type="project" value="InterPro"/>
</dbReference>
<evidence type="ECO:0000256" key="4">
    <source>
        <dbReference type="ARBA" id="ARBA00023029"/>
    </source>
</evidence>
<dbReference type="InterPro" id="IPR013758">
    <property type="entry name" value="Topo_IIA_A/C_ab"/>
</dbReference>
<evidence type="ECO:0000256" key="2">
    <source>
        <dbReference type="ARBA" id="ARBA00008263"/>
    </source>
</evidence>
<evidence type="ECO:0000256" key="5">
    <source>
        <dbReference type="ARBA" id="ARBA00023125"/>
    </source>
</evidence>
<dbReference type="InterPro" id="IPR035516">
    <property type="entry name" value="Gyrase/topoIV_suA_C"/>
</dbReference>